<protein>
    <submittedName>
        <fullName evidence="1">Uncharacterized protein</fullName>
    </submittedName>
</protein>
<name>A0ABU9K0W2_9BACI</name>
<proteinExistence type="predicted"/>
<evidence type="ECO:0000313" key="2">
    <source>
        <dbReference type="Proteomes" id="UP001459714"/>
    </source>
</evidence>
<reference evidence="1 2" key="1">
    <citation type="submission" date="2024-03" db="EMBL/GenBank/DDBJ databases">
        <title>Bacilli Hybrid Assemblies.</title>
        <authorList>
            <person name="Kovac J."/>
        </authorList>
    </citation>
    <scope>NUCLEOTIDE SEQUENCE [LARGE SCALE GENOMIC DNA]</scope>
    <source>
        <strain evidence="1 2">FSL M8-0022</strain>
    </source>
</reference>
<dbReference type="EMBL" id="JBBYAK010000001">
    <property type="protein sequence ID" value="MEL3958694.1"/>
    <property type="molecule type" value="Genomic_DNA"/>
</dbReference>
<keyword evidence="2" id="KW-1185">Reference proteome</keyword>
<comment type="caution">
    <text evidence="1">The sequence shown here is derived from an EMBL/GenBank/DDBJ whole genome shotgun (WGS) entry which is preliminary data.</text>
</comment>
<dbReference type="RefSeq" id="WP_342020611.1">
    <property type="nucleotide sequence ID" value="NZ_JBBYAK010000001.1"/>
</dbReference>
<evidence type="ECO:0000313" key="1">
    <source>
        <dbReference type="EMBL" id="MEL3958694.1"/>
    </source>
</evidence>
<organism evidence="1 2">
    <name type="scientific">Caldifermentibacillus hisashii</name>
    <dbReference type="NCBI Taxonomy" id="996558"/>
    <lineage>
        <taxon>Bacteria</taxon>
        <taxon>Bacillati</taxon>
        <taxon>Bacillota</taxon>
        <taxon>Bacilli</taxon>
        <taxon>Bacillales</taxon>
        <taxon>Bacillaceae</taxon>
        <taxon>Caldifermentibacillus</taxon>
    </lineage>
</organism>
<accession>A0ABU9K0W2</accession>
<sequence length="132" mass="15652">MNYTTHFPLIFGDEACSRRHFCGRNFIFGRREPFSSPFSAGKLLFWVTKPILVTILSRKTLFFGDEAHSRRHFWVRNSFFGRRDLFSSPFSAEKLLFLTTRFILVTILSRETPFFDDEIHSRHHFEPGNPIF</sequence>
<dbReference type="Proteomes" id="UP001459714">
    <property type="component" value="Unassembled WGS sequence"/>
</dbReference>
<gene>
    <name evidence="1" type="ORF">NST17_16160</name>
</gene>